<comment type="similarity">
    <text evidence="1">Belongs to the short-chain dehydrogenases/reductases (SDR) family.</text>
</comment>
<dbReference type="Gene3D" id="3.40.50.720">
    <property type="entry name" value="NAD(P)-binding Rossmann-like Domain"/>
    <property type="match status" value="1"/>
</dbReference>
<dbReference type="PROSITE" id="PS00061">
    <property type="entry name" value="ADH_SHORT"/>
    <property type="match status" value="1"/>
</dbReference>
<evidence type="ECO:0000313" key="4">
    <source>
        <dbReference type="Proteomes" id="UP001501074"/>
    </source>
</evidence>
<keyword evidence="2" id="KW-0560">Oxidoreductase</keyword>
<evidence type="ECO:0000256" key="2">
    <source>
        <dbReference type="ARBA" id="ARBA00023002"/>
    </source>
</evidence>
<sequence length="251" mass="25681">MGQLDGKTAVVTGGSAGIGLAAARRFAGEGAVVYLTGRRKEAVDAAVASIGRGCVGVPGDVAQAADLDRLYATVGGDGRRVDVLFANAGLGEAAPLGQITEEHLDLLLGVHVKGTVFTVQKALPLLNDHAAVVLSASCWTVEGVEGFGVYSATKAAVRSFARTWAQELRGRGVRVNAVSAGTTETPGLNAAFGGADTEQARATKQYLVSKIPLGRIATPQEVADAVLFLASSQSRFITGTELFVDGGATQV</sequence>
<dbReference type="SUPFAM" id="SSF51735">
    <property type="entry name" value="NAD(P)-binding Rossmann-fold domains"/>
    <property type="match status" value="1"/>
</dbReference>
<dbReference type="Pfam" id="PF13561">
    <property type="entry name" value="adh_short_C2"/>
    <property type="match status" value="1"/>
</dbReference>
<dbReference type="Proteomes" id="UP001501074">
    <property type="component" value="Unassembled WGS sequence"/>
</dbReference>
<comment type="caution">
    <text evidence="3">The sequence shown here is derived from an EMBL/GenBank/DDBJ whole genome shotgun (WGS) entry which is preliminary data.</text>
</comment>
<organism evidence="3 4">
    <name type="scientific">Kineosporia mesophila</name>
    <dbReference type="NCBI Taxonomy" id="566012"/>
    <lineage>
        <taxon>Bacteria</taxon>
        <taxon>Bacillati</taxon>
        <taxon>Actinomycetota</taxon>
        <taxon>Actinomycetes</taxon>
        <taxon>Kineosporiales</taxon>
        <taxon>Kineosporiaceae</taxon>
        <taxon>Kineosporia</taxon>
    </lineage>
</organism>
<dbReference type="RefSeq" id="WP_231484402.1">
    <property type="nucleotide sequence ID" value="NZ_BAAAZO010000010.1"/>
</dbReference>
<dbReference type="InterPro" id="IPR020904">
    <property type="entry name" value="Sc_DH/Rdtase_CS"/>
</dbReference>
<gene>
    <name evidence="3" type="ORF">GCM10022223_53660</name>
</gene>
<proteinExistence type="inferred from homology"/>
<reference evidence="4" key="1">
    <citation type="journal article" date="2019" name="Int. J. Syst. Evol. Microbiol.">
        <title>The Global Catalogue of Microorganisms (GCM) 10K type strain sequencing project: providing services to taxonomists for standard genome sequencing and annotation.</title>
        <authorList>
            <consortium name="The Broad Institute Genomics Platform"/>
            <consortium name="The Broad Institute Genome Sequencing Center for Infectious Disease"/>
            <person name="Wu L."/>
            <person name="Ma J."/>
        </authorList>
    </citation>
    <scope>NUCLEOTIDE SEQUENCE [LARGE SCALE GENOMIC DNA]</scope>
    <source>
        <strain evidence="4">JCM 16902</strain>
    </source>
</reference>
<dbReference type="PRINTS" id="PR00080">
    <property type="entry name" value="SDRFAMILY"/>
</dbReference>
<dbReference type="EMBL" id="BAAAZO010000010">
    <property type="protein sequence ID" value="GAA3629347.1"/>
    <property type="molecule type" value="Genomic_DNA"/>
</dbReference>
<keyword evidence="4" id="KW-1185">Reference proteome</keyword>
<dbReference type="CDD" id="cd05233">
    <property type="entry name" value="SDR_c"/>
    <property type="match status" value="1"/>
</dbReference>
<dbReference type="InterPro" id="IPR036291">
    <property type="entry name" value="NAD(P)-bd_dom_sf"/>
</dbReference>
<evidence type="ECO:0000256" key="1">
    <source>
        <dbReference type="ARBA" id="ARBA00006484"/>
    </source>
</evidence>
<accession>A0ABP7ACG6</accession>
<evidence type="ECO:0000313" key="3">
    <source>
        <dbReference type="EMBL" id="GAA3629347.1"/>
    </source>
</evidence>
<name>A0ABP7ACG6_9ACTN</name>
<dbReference type="PRINTS" id="PR00081">
    <property type="entry name" value="GDHRDH"/>
</dbReference>
<dbReference type="InterPro" id="IPR002347">
    <property type="entry name" value="SDR_fam"/>
</dbReference>
<dbReference type="PANTHER" id="PTHR42760">
    <property type="entry name" value="SHORT-CHAIN DEHYDROGENASES/REDUCTASES FAMILY MEMBER"/>
    <property type="match status" value="1"/>
</dbReference>
<dbReference type="PANTHER" id="PTHR42760:SF133">
    <property type="entry name" value="3-OXOACYL-[ACYL-CARRIER-PROTEIN] REDUCTASE"/>
    <property type="match status" value="1"/>
</dbReference>
<protein>
    <submittedName>
        <fullName evidence="3">SDR family oxidoreductase</fullName>
    </submittedName>
</protein>